<accession>A0A976YEX9</accession>
<organism evidence="1 2">
    <name type="scientific">Nitrososphaeria virus YSH_462411</name>
    <dbReference type="NCBI Taxonomy" id="3071321"/>
    <lineage>
        <taxon>Viruses</taxon>
        <taxon>Duplodnaviria</taxon>
        <taxon>Heunggongvirae</taxon>
        <taxon>Uroviricota</taxon>
        <taxon>Caudoviricetes</taxon>
        <taxon>Juravirales</taxon>
        <taxon>Yangangviridae</taxon>
        <taxon>Nohelivirus</taxon>
        <taxon>Nohelivirus yangshanense</taxon>
    </lineage>
</organism>
<keyword evidence="2" id="KW-1185">Reference proteome</keyword>
<dbReference type="GO" id="GO:0009307">
    <property type="term" value="P:DNA restriction-modification system"/>
    <property type="evidence" value="ECO:0007669"/>
    <property type="project" value="InterPro"/>
</dbReference>
<protein>
    <submittedName>
        <fullName evidence="1">DNA adenine methyltransferase</fullName>
    </submittedName>
</protein>
<sequence length="164" mass="19538">MFGVSESLSQLHNRKRSKASLSDEYETPDQLYYDLCDKYEVYPNVDICANINNYKVYVFVDKDIDALKIDWYEKFTGEDTFWCNPPHSLNEKFVRKAFEQWKKHNINIIMLLPCNTQSSKYWHECIEGVAEYHPIKGRIRFLVNGEPSKHLSRNAYCVVIWRKK</sequence>
<dbReference type="Pfam" id="PF05869">
    <property type="entry name" value="Dam"/>
    <property type="match status" value="1"/>
</dbReference>
<dbReference type="EMBL" id="ON649699">
    <property type="protein sequence ID" value="UVF62320.1"/>
    <property type="molecule type" value="Genomic_DNA"/>
</dbReference>
<dbReference type="GO" id="GO:0003677">
    <property type="term" value="F:DNA binding"/>
    <property type="evidence" value="ECO:0007669"/>
    <property type="project" value="InterPro"/>
</dbReference>
<keyword evidence="1" id="KW-0808">Transferase</keyword>
<evidence type="ECO:0000313" key="1">
    <source>
        <dbReference type="EMBL" id="UVF62320.1"/>
    </source>
</evidence>
<dbReference type="GO" id="GO:0009007">
    <property type="term" value="F:site-specific DNA-methyltransferase (adenine-specific) activity"/>
    <property type="evidence" value="ECO:0007669"/>
    <property type="project" value="InterPro"/>
</dbReference>
<dbReference type="GO" id="GO:0032259">
    <property type="term" value="P:methylation"/>
    <property type="evidence" value="ECO:0007669"/>
    <property type="project" value="UniProtKB-KW"/>
</dbReference>
<dbReference type="InterPro" id="IPR008593">
    <property type="entry name" value="Dam_MeTrfase"/>
</dbReference>
<reference evidence="1 2" key="1">
    <citation type="submission" date="2022-05" db="EMBL/GenBank/DDBJ databases">
        <title>Diverse viruses of marine archaea discovered using metagenomics.</title>
        <authorList>
            <person name="Zhou Y."/>
        </authorList>
    </citation>
    <scope>NUCLEOTIDE SEQUENCE [LARGE SCALE GENOMIC DNA]</scope>
    <source>
        <strain evidence="1">YSH_462411</strain>
    </source>
</reference>
<keyword evidence="1" id="KW-0489">Methyltransferase</keyword>
<evidence type="ECO:0000313" key="2">
    <source>
        <dbReference type="Proteomes" id="UP001156919"/>
    </source>
</evidence>
<name>A0A976YEX9_9CAUD</name>
<proteinExistence type="predicted"/>
<dbReference type="Proteomes" id="UP001156919">
    <property type="component" value="Segment"/>
</dbReference>